<keyword evidence="1" id="KW-0732">Signal</keyword>
<evidence type="ECO:0000256" key="3">
    <source>
        <dbReference type="SAM" id="Phobius"/>
    </source>
</evidence>
<dbReference type="InterPro" id="IPR039331">
    <property type="entry name" value="PAPs-like"/>
</dbReference>
<name>A0A9N9C7D9_9GLOM</name>
<dbReference type="Proteomes" id="UP000789831">
    <property type="component" value="Unassembled WGS sequence"/>
</dbReference>
<gene>
    <name evidence="5" type="ORF">AGERDE_LOCUS8513</name>
</gene>
<evidence type="ECO:0000313" key="6">
    <source>
        <dbReference type="Proteomes" id="UP000789831"/>
    </source>
</evidence>
<dbReference type="EMBL" id="CAJVPL010001829">
    <property type="protein sequence ID" value="CAG8589079.1"/>
    <property type="molecule type" value="Genomic_DNA"/>
</dbReference>
<feature type="transmembrane region" description="Helical" evidence="3">
    <location>
        <begin position="97"/>
        <end position="119"/>
    </location>
</feature>
<reference evidence="5" key="1">
    <citation type="submission" date="2021-06" db="EMBL/GenBank/DDBJ databases">
        <authorList>
            <person name="Kallberg Y."/>
            <person name="Tangrot J."/>
            <person name="Rosling A."/>
        </authorList>
    </citation>
    <scope>NUCLEOTIDE SEQUENCE</scope>
    <source>
        <strain evidence="5">MT106</strain>
    </source>
</reference>
<evidence type="ECO:0000256" key="1">
    <source>
        <dbReference type="ARBA" id="ARBA00022729"/>
    </source>
</evidence>
<dbReference type="InterPro" id="IPR029052">
    <property type="entry name" value="Metallo-depent_PP-like"/>
</dbReference>
<feature type="compositionally biased region" description="Polar residues" evidence="2">
    <location>
        <begin position="52"/>
        <end position="67"/>
    </location>
</feature>
<sequence>MSSTPQTSNQSQPPPPSSSSPNNKPQPPHHCSLEISTAANNNTKESLPPPQSSSNANLDQATPPFTSIPSTKATLNQQLVHLFRLTTLRSCRKLKRILSLAILFGFLAFALFLFAWPILRPRVILFSFKFRNRLHNGGYLGCSLRKQPMLFIEDTNRVLAVWESNCVLNNVKLRWYLQNHNDNDNNQKDVQIKNVGGMSDVLIPAILDSTHNVYKAIIGPVPNTLSQSINYPIRILAISDNQFGLSVFNQLLDGVVKRHPPPNFIIHAGDAVQDYDRLQQWQTDFYDPMTHHRLAQNAPLIYAHGNHDYDPSLEYPYTSSRLWYAYTIANTRWIVLDSNMDDPLQDTWLLSELQSQESRDAMFRVVIVHIPPFIEFWDPYAWHNKGEKHWGEFVRLRFVPLFQEFGVDLVISGHQHNYQRGSSNGITYTIIGGAGGELDYQRVEDWHIYDSVQKTYHYVTIEIWDKTLKWVAHNIDGLVIDKFDLHK</sequence>
<feature type="region of interest" description="Disordered" evidence="2">
    <location>
        <begin position="1"/>
        <end position="67"/>
    </location>
</feature>
<protein>
    <submittedName>
        <fullName evidence="5">9643_t:CDS:1</fullName>
    </submittedName>
</protein>
<feature type="compositionally biased region" description="Pro residues" evidence="2">
    <location>
        <begin position="12"/>
        <end position="28"/>
    </location>
</feature>
<evidence type="ECO:0000313" key="5">
    <source>
        <dbReference type="EMBL" id="CAG8589079.1"/>
    </source>
</evidence>
<accession>A0A9N9C7D9</accession>
<keyword evidence="3" id="KW-0472">Membrane</keyword>
<feature type="compositionally biased region" description="Polar residues" evidence="2">
    <location>
        <begin position="34"/>
        <end position="45"/>
    </location>
</feature>
<proteinExistence type="predicted"/>
<dbReference type="PANTHER" id="PTHR22953">
    <property type="entry name" value="ACID PHOSPHATASE RELATED"/>
    <property type="match status" value="1"/>
</dbReference>
<dbReference type="Gene3D" id="3.60.21.10">
    <property type="match status" value="1"/>
</dbReference>
<feature type="domain" description="Calcineurin-like phosphoesterase" evidence="4">
    <location>
        <begin position="233"/>
        <end position="418"/>
    </location>
</feature>
<keyword evidence="6" id="KW-1185">Reference proteome</keyword>
<evidence type="ECO:0000259" key="4">
    <source>
        <dbReference type="Pfam" id="PF00149"/>
    </source>
</evidence>
<evidence type="ECO:0000256" key="2">
    <source>
        <dbReference type="SAM" id="MobiDB-lite"/>
    </source>
</evidence>
<dbReference type="AlphaFoldDB" id="A0A9N9C7D9"/>
<keyword evidence="3" id="KW-0812">Transmembrane</keyword>
<keyword evidence="3" id="KW-1133">Transmembrane helix</keyword>
<feature type="compositionally biased region" description="Low complexity" evidence="2">
    <location>
        <begin position="1"/>
        <end position="11"/>
    </location>
</feature>
<dbReference type="PANTHER" id="PTHR22953:SF153">
    <property type="entry name" value="PURPLE ACID PHOSPHATASE"/>
    <property type="match status" value="1"/>
</dbReference>
<organism evidence="5 6">
    <name type="scientific">Ambispora gerdemannii</name>
    <dbReference type="NCBI Taxonomy" id="144530"/>
    <lineage>
        <taxon>Eukaryota</taxon>
        <taxon>Fungi</taxon>
        <taxon>Fungi incertae sedis</taxon>
        <taxon>Mucoromycota</taxon>
        <taxon>Glomeromycotina</taxon>
        <taxon>Glomeromycetes</taxon>
        <taxon>Archaeosporales</taxon>
        <taxon>Ambisporaceae</taxon>
        <taxon>Ambispora</taxon>
    </lineage>
</organism>
<dbReference type="Pfam" id="PF00149">
    <property type="entry name" value="Metallophos"/>
    <property type="match status" value="1"/>
</dbReference>
<dbReference type="SUPFAM" id="SSF56300">
    <property type="entry name" value="Metallo-dependent phosphatases"/>
    <property type="match status" value="1"/>
</dbReference>
<dbReference type="GO" id="GO:0003993">
    <property type="term" value="F:acid phosphatase activity"/>
    <property type="evidence" value="ECO:0007669"/>
    <property type="project" value="InterPro"/>
</dbReference>
<dbReference type="OrthoDB" id="45007at2759"/>
<dbReference type="InterPro" id="IPR004843">
    <property type="entry name" value="Calcineurin-like_PHP"/>
</dbReference>
<comment type="caution">
    <text evidence="5">The sequence shown here is derived from an EMBL/GenBank/DDBJ whole genome shotgun (WGS) entry which is preliminary data.</text>
</comment>